<dbReference type="SMART" id="SM00154">
    <property type="entry name" value="ZnF_AN1"/>
    <property type="match status" value="1"/>
</dbReference>
<gene>
    <name evidence="7" type="ORF">J1N35_022343</name>
</gene>
<dbReference type="GO" id="GO:0008270">
    <property type="term" value="F:zinc ion binding"/>
    <property type="evidence" value="ECO:0007669"/>
    <property type="project" value="UniProtKB-KW"/>
</dbReference>
<keyword evidence="4" id="KW-0862">Zinc</keyword>
<accession>A0A9D4A2N8</accession>
<dbReference type="OrthoDB" id="428577at2759"/>
<sequence length="206" mass="22410">MEVASLELSVSLVASVWFMGVQFGAFSQWETLLPNDTIPLLFLIAHSKEQAQLAASSIGSIVNGGSTGNGKEPAVATALDVQSGNTDTKMVSTELPIDPSETTSCGMKMKEVPNRCTKCCKRVGLTGFNCSCGNLFCAAHRYSDKHDCPFDYRATARDAIAKANLQHHSHQNHFRHLYFSSSPHSSSPPPSLLFSFFSFSLALKWC</sequence>
<keyword evidence="3 5" id="KW-0863">Zinc-finger</keyword>
<dbReference type="EMBL" id="JAIQCV010000007">
    <property type="protein sequence ID" value="KAH1082582.1"/>
    <property type="molecule type" value="Genomic_DNA"/>
</dbReference>
<dbReference type="Pfam" id="PF01428">
    <property type="entry name" value="zf-AN1"/>
    <property type="match status" value="1"/>
</dbReference>
<proteinExistence type="predicted"/>
<dbReference type="PANTHER" id="PTHR10634:SF107">
    <property type="entry name" value="ZINC FINGER A20 AND AN1 DOMAIN-CONTAINING STRESS-ASSOCIATED PROTEIN 8-LIKE"/>
    <property type="match status" value="1"/>
</dbReference>
<keyword evidence="8" id="KW-1185">Reference proteome</keyword>
<dbReference type="InterPro" id="IPR050652">
    <property type="entry name" value="AN1_A20_ZnFinger"/>
</dbReference>
<comment type="caution">
    <text evidence="7">The sequence shown here is derived from an EMBL/GenBank/DDBJ whole genome shotgun (WGS) entry which is preliminary data.</text>
</comment>
<keyword evidence="2" id="KW-0479">Metal-binding</keyword>
<evidence type="ECO:0000256" key="1">
    <source>
        <dbReference type="ARBA" id="ARBA00003732"/>
    </source>
</evidence>
<dbReference type="PANTHER" id="PTHR10634">
    <property type="entry name" value="AN1-TYPE ZINC FINGER PROTEIN"/>
    <property type="match status" value="1"/>
</dbReference>
<feature type="domain" description="AN1-type" evidence="6">
    <location>
        <begin position="110"/>
        <end position="156"/>
    </location>
</feature>
<evidence type="ECO:0000256" key="2">
    <source>
        <dbReference type="ARBA" id="ARBA00022723"/>
    </source>
</evidence>
<evidence type="ECO:0000256" key="4">
    <source>
        <dbReference type="ARBA" id="ARBA00022833"/>
    </source>
</evidence>
<dbReference type="SUPFAM" id="SSF118310">
    <property type="entry name" value="AN1-like Zinc finger"/>
    <property type="match status" value="1"/>
</dbReference>
<name>A0A9D4A2N8_9ROSI</name>
<dbReference type="Proteomes" id="UP000828251">
    <property type="component" value="Unassembled WGS sequence"/>
</dbReference>
<evidence type="ECO:0000259" key="6">
    <source>
        <dbReference type="PROSITE" id="PS51039"/>
    </source>
</evidence>
<dbReference type="Gene3D" id="4.10.1110.10">
    <property type="entry name" value="AN1-like Zinc finger"/>
    <property type="match status" value="1"/>
</dbReference>
<evidence type="ECO:0000256" key="5">
    <source>
        <dbReference type="PROSITE-ProRule" id="PRU00449"/>
    </source>
</evidence>
<evidence type="ECO:0000256" key="3">
    <source>
        <dbReference type="ARBA" id="ARBA00022771"/>
    </source>
</evidence>
<dbReference type="InterPro" id="IPR035896">
    <property type="entry name" value="AN1-like_Znf"/>
</dbReference>
<evidence type="ECO:0000313" key="8">
    <source>
        <dbReference type="Proteomes" id="UP000828251"/>
    </source>
</evidence>
<protein>
    <recommendedName>
        <fullName evidence="6">AN1-type domain-containing protein</fullName>
    </recommendedName>
</protein>
<evidence type="ECO:0000313" key="7">
    <source>
        <dbReference type="EMBL" id="KAH1082582.1"/>
    </source>
</evidence>
<dbReference type="InterPro" id="IPR000058">
    <property type="entry name" value="Znf_AN1"/>
</dbReference>
<reference evidence="7 8" key="1">
    <citation type="journal article" date="2021" name="Plant Biotechnol. J.">
        <title>Multi-omics assisted identification of the key and species-specific regulatory components of drought-tolerant mechanisms in Gossypium stocksii.</title>
        <authorList>
            <person name="Yu D."/>
            <person name="Ke L."/>
            <person name="Zhang D."/>
            <person name="Wu Y."/>
            <person name="Sun Y."/>
            <person name="Mei J."/>
            <person name="Sun J."/>
            <person name="Sun Y."/>
        </authorList>
    </citation>
    <scope>NUCLEOTIDE SEQUENCE [LARGE SCALE GENOMIC DNA]</scope>
    <source>
        <strain evidence="8">cv. E1</strain>
        <tissue evidence="7">Leaf</tissue>
    </source>
</reference>
<dbReference type="AlphaFoldDB" id="A0A9D4A2N8"/>
<comment type="function">
    <text evidence="1">May be involved in environmental stress response.</text>
</comment>
<dbReference type="PROSITE" id="PS51039">
    <property type="entry name" value="ZF_AN1"/>
    <property type="match status" value="1"/>
</dbReference>
<organism evidence="7 8">
    <name type="scientific">Gossypium stocksii</name>
    <dbReference type="NCBI Taxonomy" id="47602"/>
    <lineage>
        <taxon>Eukaryota</taxon>
        <taxon>Viridiplantae</taxon>
        <taxon>Streptophyta</taxon>
        <taxon>Embryophyta</taxon>
        <taxon>Tracheophyta</taxon>
        <taxon>Spermatophyta</taxon>
        <taxon>Magnoliopsida</taxon>
        <taxon>eudicotyledons</taxon>
        <taxon>Gunneridae</taxon>
        <taxon>Pentapetalae</taxon>
        <taxon>rosids</taxon>
        <taxon>malvids</taxon>
        <taxon>Malvales</taxon>
        <taxon>Malvaceae</taxon>
        <taxon>Malvoideae</taxon>
        <taxon>Gossypium</taxon>
    </lineage>
</organism>